<dbReference type="AlphaFoldDB" id="A0A090AM56"/>
<feature type="binding site" evidence="7">
    <location>
        <position position="155"/>
    </location>
    <ligand>
        <name>ATP</name>
        <dbReference type="ChEBI" id="CHEBI:30616"/>
    </ligand>
</feature>
<dbReference type="GO" id="GO:0005829">
    <property type="term" value="C:cytosol"/>
    <property type="evidence" value="ECO:0007669"/>
    <property type="project" value="TreeGrafter"/>
</dbReference>
<dbReference type="SUPFAM" id="SSF51246">
    <property type="entry name" value="Rudiment single hybrid motif"/>
    <property type="match status" value="1"/>
</dbReference>
<comment type="similarity">
    <text evidence="7">Belongs to the PurK/PurT family.</text>
</comment>
<dbReference type="STRING" id="1410383.TGUWTKB_5130"/>
<keyword evidence="1 7" id="KW-0436">Ligase</keyword>
<evidence type="ECO:0000256" key="6">
    <source>
        <dbReference type="ARBA" id="ARBA00022842"/>
    </source>
</evidence>
<dbReference type="GO" id="GO:0004644">
    <property type="term" value="F:phosphoribosylglycinamide formyltransferase activity"/>
    <property type="evidence" value="ECO:0007669"/>
    <property type="project" value="UniProtKB-UniRule"/>
</dbReference>
<evidence type="ECO:0000256" key="7">
    <source>
        <dbReference type="HAMAP-Rule" id="MF_01643"/>
    </source>
</evidence>
<evidence type="ECO:0000259" key="8">
    <source>
        <dbReference type="PROSITE" id="PS50975"/>
    </source>
</evidence>
<feature type="binding site" evidence="7">
    <location>
        <begin position="364"/>
        <end position="365"/>
    </location>
    <ligand>
        <name>N(1)-(5-phospho-beta-D-ribosyl)glycinamide</name>
        <dbReference type="ChEBI" id="CHEBI:143788"/>
    </ligand>
</feature>
<evidence type="ECO:0000256" key="2">
    <source>
        <dbReference type="ARBA" id="ARBA00022723"/>
    </source>
</evidence>
<keyword evidence="2 7" id="KW-0479">Metal-binding</keyword>
<evidence type="ECO:0000313" key="10">
    <source>
        <dbReference type="Proteomes" id="UP000031627"/>
    </source>
</evidence>
<dbReference type="InterPro" id="IPR054350">
    <property type="entry name" value="PurT/PurK_preATP-grasp"/>
</dbReference>
<dbReference type="Pfam" id="PF02222">
    <property type="entry name" value="ATP-grasp"/>
    <property type="match status" value="1"/>
</dbReference>
<keyword evidence="4 7" id="KW-0658">Purine biosynthesis</keyword>
<feature type="binding site" evidence="7">
    <location>
        <position position="82"/>
    </location>
    <ligand>
        <name>N(1)-(5-phospho-beta-D-ribosyl)glycinamide</name>
        <dbReference type="ChEBI" id="CHEBI:143788"/>
    </ligand>
</feature>
<dbReference type="GO" id="GO:0005524">
    <property type="term" value="F:ATP binding"/>
    <property type="evidence" value="ECO:0007669"/>
    <property type="project" value="UniProtKB-UniRule"/>
</dbReference>
<comment type="pathway">
    <text evidence="7">Purine metabolism; IMP biosynthesis via de novo pathway; N(2)-formyl-N(1)-(5-phospho-D-ribosyl)glycinamide from N(1)-(5-phospho-D-ribosyl)glycinamide (formate route): step 1/1.</text>
</comment>
<evidence type="ECO:0000256" key="3">
    <source>
        <dbReference type="ARBA" id="ARBA00022741"/>
    </source>
</evidence>
<evidence type="ECO:0000256" key="4">
    <source>
        <dbReference type="ARBA" id="ARBA00022755"/>
    </source>
</evidence>
<sequence>MITIGTPLCSSATRVMLLGSGELGKEIAIECQRLGIETIAVDRYQNAPAMQVAHKQYVINMLNEKELCMLINQEKPNFIVPEIEAISTTTLLKLEKKGYKIVPSAYAIDLTMNREKIRSFVRNQLKIPAAKYYIANNKIKFIEMIKKIGFPCIVKPLMSSSGKGQSVLHNFDKINEVWDKTQKENRAHIASSVIIEEFINFDFEITLLTVSAVDGIHFCSPIGHRQKNGDYRESWQPQEINDAIKKSAYKIAKKIVLSLKGYGIFGVELFIKNNEVIFNEISPRPHDTGLVTLISQDMSQFSLHVRSFLGIPIGSIRNHNFYCASSVILSTINSNNIKFNFLKEVLKKDIEIKLFGKQHGFIGRRLGIVLSKSNISIKHAIKQAKIFAKKIVIT</sequence>
<gene>
    <name evidence="7 9" type="primary">purT</name>
    <name evidence="9" type="ORF">TGUWTKB_5130</name>
</gene>
<protein>
    <recommendedName>
        <fullName evidence="7">Formate-dependent phosphoribosylglycinamide formyltransferase</fullName>
        <ecNumber evidence="7">6.3.1.21</ecNumber>
    </recommendedName>
    <alternativeName>
        <fullName evidence="7">5'-phosphoribosylglycinamide transformylase 2</fullName>
    </alternativeName>
    <alternativeName>
        <fullName evidence="7">Formate-dependent GAR transformylase</fullName>
    </alternativeName>
    <alternativeName>
        <fullName evidence="7">GAR transformylase 2</fullName>
        <shortName evidence="7">GART 2</shortName>
    </alternativeName>
    <alternativeName>
        <fullName evidence="7">Non-folate glycinamide ribonucleotide transformylase</fullName>
    </alternativeName>
    <alternativeName>
        <fullName evidence="7">Phosphoribosylglycinamide formyltransferase 2</fullName>
    </alternativeName>
</protein>
<dbReference type="InterPro" id="IPR003135">
    <property type="entry name" value="ATP-grasp_carboxylate-amine"/>
</dbReference>
<accession>A0A090AM56</accession>
<feature type="binding site" evidence="7">
    <location>
        <position position="268"/>
    </location>
    <ligand>
        <name>Mg(2+)</name>
        <dbReference type="ChEBI" id="CHEBI:18420"/>
    </ligand>
</feature>
<feature type="binding site" evidence="7">
    <location>
        <begin position="22"/>
        <end position="23"/>
    </location>
    <ligand>
        <name>N(1)-(5-phospho-beta-D-ribosyl)glycinamide</name>
        <dbReference type="ChEBI" id="CHEBI:143788"/>
    </ligand>
</feature>
<dbReference type="SUPFAM" id="SSF56059">
    <property type="entry name" value="Glutathione synthetase ATP-binding domain-like"/>
    <property type="match status" value="1"/>
</dbReference>
<proteinExistence type="inferred from homology"/>
<dbReference type="InterPro" id="IPR048740">
    <property type="entry name" value="PurT_C"/>
</dbReference>
<dbReference type="EMBL" id="AP014521">
    <property type="protein sequence ID" value="BAP58739.1"/>
    <property type="molecule type" value="Genomic_DNA"/>
</dbReference>
<reference evidence="9 10" key="2">
    <citation type="journal article" date="2014" name="Curr. Biol.">
        <title>Symbiont-Supplemented Maternal Investment Underpinning Host's Ecological Adaptation.</title>
        <authorList>
            <person name="Kaiwa N."/>
            <person name="Hosokawa T."/>
            <person name="Nikoh N."/>
            <person name="Tanahashi M."/>
            <person name="Moriyama M."/>
            <person name="Meng X.Y."/>
            <person name="Maeda T."/>
            <person name="Yamaguchi K."/>
            <person name="Shigenobu S."/>
            <person name="Ito M."/>
            <person name="Fukatsu T."/>
        </authorList>
    </citation>
    <scope>NUCLEOTIDE SEQUENCE [LARGE SCALE GENOMIC DNA]</scope>
    <source>
        <strain evidence="9 10">UwTKB</strain>
    </source>
</reference>
<keyword evidence="3 7" id="KW-0547">Nucleotide-binding</keyword>
<feature type="binding site" evidence="7">
    <location>
        <position position="280"/>
    </location>
    <ligand>
        <name>Mg(2+)</name>
        <dbReference type="ChEBI" id="CHEBI:18420"/>
    </ligand>
</feature>
<dbReference type="GO" id="GO:0000287">
    <property type="term" value="F:magnesium ion binding"/>
    <property type="evidence" value="ECO:0007669"/>
    <property type="project" value="UniProtKB-UniRule"/>
</dbReference>
<feature type="binding site" evidence="7">
    <location>
        <begin position="196"/>
        <end position="199"/>
    </location>
    <ligand>
        <name>ATP</name>
        <dbReference type="ChEBI" id="CHEBI:30616"/>
    </ligand>
</feature>
<evidence type="ECO:0000256" key="5">
    <source>
        <dbReference type="ARBA" id="ARBA00022840"/>
    </source>
</evidence>
<feature type="domain" description="ATP-grasp" evidence="8">
    <location>
        <begin position="119"/>
        <end position="309"/>
    </location>
</feature>
<dbReference type="Pfam" id="PF22660">
    <property type="entry name" value="RS_preATP-grasp-like"/>
    <property type="match status" value="1"/>
</dbReference>
<reference evidence="10" key="1">
    <citation type="submission" date="2013-11" db="EMBL/GenBank/DDBJ databases">
        <title>Symbiont-containing voluminous jelly as an extraordinary maternal gift for overwintering insect nymphs.</title>
        <authorList>
            <person name="Kaiwa N."/>
            <person name="Hosokawa T."/>
            <person name="Nikoh N."/>
            <person name="Meng X.Y."/>
            <person name="Tanahashi M."/>
            <person name="Moriyama M."/>
            <person name="Maeda T."/>
            <person name="Yamaguchi K."/>
            <person name="Shigenobu S."/>
            <person name="Ito M."/>
            <person name="Fukatsu T."/>
        </authorList>
    </citation>
    <scope>NUCLEOTIDE SEQUENCE [LARGE SCALE GENOMIC DNA]</scope>
    <source>
        <strain evidence="10">UwTKB</strain>
    </source>
</reference>
<dbReference type="Pfam" id="PF21244">
    <property type="entry name" value="PurT_C"/>
    <property type="match status" value="1"/>
</dbReference>
<evidence type="ECO:0000313" key="9">
    <source>
        <dbReference type="EMBL" id="BAP58739.1"/>
    </source>
</evidence>
<evidence type="ECO:0000256" key="1">
    <source>
        <dbReference type="ARBA" id="ARBA00022598"/>
    </source>
</evidence>
<dbReference type="RefSeq" id="WP_041063304.1">
    <property type="nucleotide sequence ID" value="NZ_AP014521.1"/>
</dbReference>
<dbReference type="UniPathway" id="UPA00074">
    <property type="reaction ID" value="UER00127"/>
</dbReference>
<dbReference type="GO" id="GO:0043815">
    <property type="term" value="F:phosphoribosylglycinamide formyltransferase 2 activity"/>
    <property type="evidence" value="ECO:0007669"/>
    <property type="project" value="UniProtKB-UniRule"/>
</dbReference>
<dbReference type="KEGG" id="sbw:TGUWTKB_5130"/>
<keyword evidence="9" id="KW-0808">Transferase</keyword>
<dbReference type="Proteomes" id="UP000031627">
    <property type="component" value="Chromosome"/>
</dbReference>
<keyword evidence="6 7" id="KW-0460">Magnesium</keyword>
<comment type="subunit">
    <text evidence="7">Homodimer.</text>
</comment>
<dbReference type="Gene3D" id="3.30.470.20">
    <property type="entry name" value="ATP-grasp fold, B domain"/>
    <property type="match status" value="1"/>
</dbReference>
<dbReference type="InterPro" id="IPR016185">
    <property type="entry name" value="PreATP-grasp_dom_sf"/>
</dbReference>
<dbReference type="HOGENOM" id="CLU_011534_1_3_6"/>
<feature type="binding site" evidence="7">
    <location>
        <position position="357"/>
    </location>
    <ligand>
        <name>N(1)-(5-phospho-beta-D-ribosyl)glycinamide</name>
        <dbReference type="ChEBI" id="CHEBI:143788"/>
    </ligand>
</feature>
<dbReference type="InterPro" id="IPR011761">
    <property type="entry name" value="ATP-grasp"/>
</dbReference>
<dbReference type="OrthoDB" id="9804625at2"/>
<dbReference type="InterPro" id="IPR013815">
    <property type="entry name" value="ATP_grasp_subdomain_1"/>
</dbReference>
<dbReference type="EC" id="6.3.1.21" evidence="7"/>
<feature type="binding site" evidence="7">
    <location>
        <position position="114"/>
    </location>
    <ligand>
        <name>ATP</name>
        <dbReference type="ChEBI" id="CHEBI:30616"/>
    </ligand>
</feature>
<dbReference type="InterPro" id="IPR011054">
    <property type="entry name" value="Rudment_hybrid_motif"/>
</dbReference>
<feature type="binding site" evidence="7">
    <location>
        <position position="204"/>
    </location>
    <ligand>
        <name>ATP</name>
        <dbReference type="ChEBI" id="CHEBI:30616"/>
    </ligand>
</feature>
<dbReference type="GO" id="GO:0006189">
    <property type="term" value="P:'de novo' IMP biosynthetic process"/>
    <property type="evidence" value="ECO:0007669"/>
    <property type="project" value="UniProtKB-UniRule"/>
</dbReference>
<keyword evidence="5 7" id="KW-0067">ATP-binding</keyword>
<dbReference type="PANTHER" id="PTHR43055">
    <property type="entry name" value="FORMATE-DEPENDENT PHOSPHORIBOSYLGLYCINAMIDE FORMYLTRANSFERASE"/>
    <property type="match status" value="1"/>
</dbReference>
<dbReference type="NCBIfam" id="NF006766">
    <property type="entry name" value="PRK09288.1"/>
    <property type="match status" value="1"/>
</dbReference>
<name>A0A090AM56_9ENTR</name>
<feature type="binding site" evidence="7">
    <location>
        <begin position="160"/>
        <end position="165"/>
    </location>
    <ligand>
        <name>ATP</name>
        <dbReference type="ChEBI" id="CHEBI:30616"/>
    </ligand>
</feature>
<dbReference type="PANTHER" id="PTHR43055:SF1">
    <property type="entry name" value="FORMATE-DEPENDENT PHOSPHORIBOSYLGLYCINAMIDE FORMYLTRANSFERASE"/>
    <property type="match status" value="1"/>
</dbReference>
<dbReference type="Gene3D" id="3.40.50.20">
    <property type="match status" value="1"/>
</dbReference>
<keyword evidence="10" id="KW-1185">Reference proteome</keyword>
<dbReference type="NCBIfam" id="TIGR01142">
    <property type="entry name" value="purT"/>
    <property type="match status" value="1"/>
</dbReference>
<dbReference type="InterPro" id="IPR005862">
    <property type="entry name" value="PurT"/>
</dbReference>
<organism evidence="9 10">
    <name type="scientific">Candidatus Tachikawaea gelatinosa</name>
    <dbReference type="NCBI Taxonomy" id="1410383"/>
    <lineage>
        <taxon>Bacteria</taxon>
        <taxon>Pseudomonadati</taxon>
        <taxon>Pseudomonadota</taxon>
        <taxon>Gammaproteobacteria</taxon>
        <taxon>Enterobacterales</taxon>
        <taxon>Enterobacteriaceae</taxon>
        <taxon>Candidatus Tachikawaea</taxon>
    </lineage>
</organism>
<comment type="catalytic activity">
    <reaction evidence="7">
        <text>N(1)-(5-phospho-beta-D-ribosyl)glycinamide + formate + ATP = N(2)-formyl-N(1)-(5-phospho-beta-D-ribosyl)glycinamide + ADP + phosphate + H(+)</text>
        <dbReference type="Rhea" id="RHEA:24829"/>
        <dbReference type="ChEBI" id="CHEBI:15378"/>
        <dbReference type="ChEBI" id="CHEBI:15740"/>
        <dbReference type="ChEBI" id="CHEBI:30616"/>
        <dbReference type="ChEBI" id="CHEBI:43474"/>
        <dbReference type="ChEBI" id="CHEBI:143788"/>
        <dbReference type="ChEBI" id="CHEBI:147286"/>
        <dbReference type="ChEBI" id="CHEBI:456216"/>
        <dbReference type="EC" id="6.3.1.21"/>
    </reaction>
</comment>
<comment type="function">
    <text evidence="7">Involved in the de novo purine biosynthesis. Catalyzes the transfer of formate to 5-phospho-ribosyl-glycinamide (GAR), producing 5-phospho-ribosyl-N-formylglycinamide (FGAR). Formate is provided by PurU via hydrolysis of 10-formyl-tetrahydrofolate.</text>
</comment>
<dbReference type="Gene3D" id="3.30.1490.20">
    <property type="entry name" value="ATP-grasp fold, A domain"/>
    <property type="match status" value="1"/>
</dbReference>
<dbReference type="HAMAP" id="MF_01643">
    <property type="entry name" value="PurT"/>
    <property type="match status" value="1"/>
</dbReference>
<feature type="binding site" evidence="7">
    <location>
        <position position="287"/>
    </location>
    <ligand>
        <name>N(1)-(5-phospho-beta-D-ribosyl)glycinamide</name>
        <dbReference type="ChEBI" id="CHEBI:143788"/>
    </ligand>
</feature>
<dbReference type="SUPFAM" id="SSF52440">
    <property type="entry name" value="PreATP-grasp domain"/>
    <property type="match status" value="1"/>
</dbReference>
<dbReference type="PROSITE" id="PS50975">
    <property type="entry name" value="ATP_GRASP"/>
    <property type="match status" value="1"/>
</dbReference>